<evidence type="ECO:0000256" key="1">
    <source>
        <dbReference type="PROSITE-ProRule" id="PRU00047"/>
    </source>
</evidence>
<keyword evidence="1" id="KW-0863">Zinc-finger</keyword>
<dbReference type="EnsemblMetazoa" id="ADIR006766-RA">
    <property type="protein sequence ID" value="ADIR006766-PA"/>
    <property type="gene ID" value="ADIR006766"/>
</dbReference>
<reference evidence="4" key="2">
    <citation type="submission" date="2020-05" db="UniProtKB">
        <authorList>
            <consortium name="EnsemblMetazoa"/>
        </authorList>
    </citation>
    <scope>IDENTIFICATION</scope>
    <source>
        <strain evidence="4">WRAIR2</strain>
    </source>
</reference>
<keyword evidence="1" id="KW-0862">Zinc</keyword>
<dbReference type="STRING" id="7168.A0A182NGJ3"/>
<evidence type="ECO:0000313" key="4">
    <source>
        <dbReference type="EnsemblMetazoa" id="ADIR006766-PA"/>
    </source>
</evidence>
<dbReference type="InterPro" id="IPR001878">
    <property type="entry name" value="Znf_CCHC"/>
</dbReference>
<sequence>MTSINNKNPSLQEDVSGNSTTSEKTVDEATSIERRQHDLRARKEGRKEKTCESPEQCLKRFRCYVESLDNYSRVAADTGLMTDTLTILEALFNEVESLEKKLASNPKPDLASMATQTEVQEVQEKPAAPQEDGEFIFQSRKGRVPKDVARERNSAKSVLPKIAPKSKEVQKQKPQQKEGNKPPKTPTITAPKSKPKPRASKPRPEAILVGSTEATSSAFRSNEELKEIGEKVTRVRRTQKAWTKGKSASHSCSRGPGPRRSNHTTRGGISAEGANRLRDSRHGYHDAKGSPRRHSNSPLPSTSDELGANLEGSEIEGPDRSNLCMKCGQPGHHRTKCPNAEKCLDCSGNQAR</sequence>
<feature type="compositionally biased region" description="Basic and acidic residues" evidence="2">
    <location>
        <begin position="165"/>
        <end position="181"/>
    </location>
</feature>
<dbReference type="AlphaFoldDB" id="A0A182NGJ3"/>
<dbReference type="GO" id="GO:0003676">
    <property type="term" value="F:nucleic acid binding"/>
    <property type="evidence" value="ECO:0007669"/>
    <property type="project" value="InterPro"/>
</dbReference>
<feature type="region of interest" description="Disordered" evidence="2">
    <location>
        <begin position="115"/>
        <end position="322"/>
    </location>
</feature>
<feature type="compositionally biased region" description="Basic and acidic residues" evidence="2">
    <location>
        <begin position="24"/>
        <end position="51"/>
    </location>
</feature>
<feature type="compositionally biased region" description="Basic and acidic residues" evidence="2">
    <location>
        <begin position="144"/>
        <end position="154"/>
    </location>
</feature>
<proteinExistence type="predicted"/>
<keyword evidence="5" id="KW-1185">Reference proteome</keyword>
<reference evidence="5" key="1">
    <citation type="submission" date="2013-03" db="EMBL/GenBank/DDBJ databases">
        <title>The Genome Sequence of Anopheles dirus WRAIR2.</title>
        <authorList>
            <consortium name="The Broad Institute Genomics Platform"/>
            <person name="Neafsey D.E."/>
            <person name="Walton C."/>
            <person name="Walker B."/>
            <person name="Young S.K."/>
            <person name="Zeng Q."/>
            <person name="Gargeya S."/>
            <person name="Fitzgerald M."/>
            <person name="Haas B."/>
            <person name="Abouelleil A."/>
            <person name="Allen A.W."/>
            <person name="Alvarado L."/>
            <person name="Arachchi H.M."/>
            <person name="Berlin A.M."/>
            <person name="Chapman S.B."/>
            <person name="Gainer-Dewar J."/>
            <person name="Goldberg J."/>
            <person name="Griggs A."/>
            <person name="Gujja S."/>
            <person name="Hansen M."/>
            <person name="Howarth C."/>
            <person name="Imamovic A."/>
            <person name="Ireland A."/>
            <person name="Larimer J."/>
            <person name="McCowan C."/>
            <person name="Murphy C."/>
            <person name="Pearson M."/>
            <person name="Poon T.W."/>
            <person name="Priest M."/>
            <person name="Roberts A."/>
            <person name="Saif S."/>
            <person name="Shea T."/>
            <person name="Sisk P."/>
            <person name="Sykes S."/>
            <person name="Wortman J."/>
            <person name="Nusbaum C."/>
            <person name="Birren B."/>
        </authorList>
    </citation>
    <scope>NUCLEOTIDE SEQUENCE [LARGE SCALE GENOMIC DNA]</scope>
    <source>
        <strain evidence="5">WRAIR2</strain>
    </source>
</reference>
<keyword evidence="1" id="KW-0479">Metal-binding</keyword>
<feature type="compositionally biased region" description="Basic and acidic residues" evidence="2">
    <location>
        <begin position="221"/>
        <end position="233"/>
    </location>
</feature>
<dbReference type="InterPro" id="IPR036875">
    <property type="entry name" value="Znf_CCHC_sf"/>
</dbReference>
<dbReference type="SUPFAM" id="SSF57756">
    <property type="entry name" value="Retrovirus zinc finger-like domains"/>
    <property type="match status" value="1"/>
</dbReference>
<dbReference type="GO" id="GO:0008270">
    <property type="term" value="F:zinc ion binding"/>
    <property type="evidence" value="ECO:0007669"/>
    <property type="project" value="UniProtKB-KW"/>
</dbReference>
<dbReference type="VEuPathDB" id="VectorBase:ADIR006766"/>
<accession>A0A182NGJ3</accession>
<organism evidence="4 5">
    <name type="scientific">Anopheles dirus</name>
    <dbReference type="NCBI Taxonomy" id="7168"/>
    <lineage>
        <taxon>Eukaryota</taxon>
        <taxon>Metazoa</taxon>
        <taxon>Ecdysozoa</taxon>
        <taxon>Arthropoda</taxon>
        <taxon>Hexapoda</taxon>
        <taxon>Insecta</taxon>
        <taxon>Pterygota</taxon>
        <taxon>Neoptera</taxon>
        <taxon>Endopterygota</taxon>
        <taxon>Diptera</taxon>
        <taxon>Nematocera</taxon>
        <taxon>Culicoidea</taxon>
        <taxon>Culicidae</taxon>
        <taxon>Anophelinae</taxon>
        <taxon>Anopheles</taxon>
    </lineage>
</organism>
<evidence type="ECO:0000256" key="2">
    <source>
        <dbReference type="SAM" id="MobiDB-lite"/>
    </source>
</evidence>
<evidence type="ECO:0000259" key="3">
    <source>
        <dbReference type="PROSITE" id="PS50158"/>
    </source>
</evidence>
<feature type="region of interest" description="Disordered" evidence="2">
    <location>
        <begin position="1"/>
        <end position="51"/>
    </location>
</feature>
<feature type="compositionally biased region" description="Basic and acidic residues" evidence="2">
    <location>
        <begin position="275"/>
        <end position="289"/>
    </location>
</feature>
<dbReference type="Proteomes" id="UP000075884">
    <property type="component" value="Unassembled WGS sequence"/>
</dbReference>
<feature type="compositionally biased region" description="Polar residues" evidence="2">
    <location>
        <begin position="1"/>
        <end position="23"/>
    </location>
</feature>
<feature type="domain" description="CCHC-type" evidence="3">
    <location>
        <begin position="324"/>
        <end position="339"/>
    </location>
</feature>
<name>A0A182NGJ3_9DIPT</name>
<dbReference type="PROSITE" id="PS50158">
    <property type="entry name" value="ZF_CCHC"/>
    <property type="match status" value="1"/>
</dbReference>
<protein>
    <recommendedName>
        <fullName evidence="3">CCHC-type domain-containing protein</fullName>
    </recommendedName>
</protein>
<evidence type="ECO:0000313" key="5">
    <source>
        <dbReference type="Proteomes" id="UP000075884"/>
    </source>
</evidence>